<accession>A0AAX4K6A3</accession>
<dbReference type="GeneID" id="91098803"/>
<keyword evidence="3" id="KW-1185">Reference proteome</keyword>
<reference evidence="2 3" key="1">
    <citation type="submission" date="2024-01" db="EMBL/GenBank/DDBJ databases">
        <title>Comparative genomics of Cryptococcus and Kwoniella reveals pathogenesis evolution and contrasting modes of karyotype evolution via chromosome fusion or intercentromeric recombination.</title>
        <authorList>
            <person name="Coelho M.A."/>
            <person name="David-Palma M."/>
            <person name="Shea T."/>
            <person name="Bowers K."/>
            <person name="McGinley-Smith S."/>
            <person name="Mohammad A.W."/>
            <person name="Gnirke A."/>
            <person name="Yurkov A.M."/>
            <person name="Nowrousian M."/>
            <person name="Sun S."/>
            <person name="Cuomo C.A."/>
            <person name="Heitman J."/>
        </authorList>
    </citation>
    <scope>NUCLEOTIDE SEQUENCE [LARGE SCALE GENOMIC DNA]</scope>
    <source>
        <strain evidence="2 3">CBS 6074</strain>
    </source>
</reference>
<evidence type="ECO:0000256" key="1">
    <source>
        <dbReference type="SAM" id="Coils"/>
    </source>
</evidence>
<dbReference type="EMBL" id="CP144108">
    <property type="protein sequence ID" value="WWC93167.1"/>
    <property type="molecule type" value="Genomic_DNA"/>
</dbReference>
<keyword evidence="1" id="KW-0175">Coiled coil</keyword>
<feature type="coiled-coil region" evidence="1">
    <location>
        <begin position="120"/>
        <end position="151"/>
    </location>
</feature>
<dbReference type="AlphaFoldDB" id="A0AAX4K6A3"/>
<dbReference type="RefSeq" id="XP_066079929.1">
    <property type="nucleotide sequence ID" value="XM_066223832.1"/>
</dbReference>
<sequence>MDKSSIGILGNATYRSNDQDVHLTTSRTFSFLYLEEDPLIPETIKRLESSGLLDLEYNPQNIQIKKKYNDKAVDSFLGTAKTGYISAMLTKASDMKDKKEANKKEKQVDKNHAHEEYKPSHDLEVVKEEVLEELEEALAEMTNRAKIGHLKEVLAKQAKMKKRQTMCSDTNFTSDLLADTLVFLRWYSAFSQKVLPKSYVFIQKIIKIIEILAAAATISSYPDVYGLIAAAYLFDRFQMMLVKFSYKAEKPEWFRLKKIFDKVMKVVAGIFPSALLAFHRIEYPPDYFEARIASIRKATFDASVSSIKLLHI</sequence>
<gene>
    <name evidence="2" type="ORF">L201_008135</name>
</gene>
<dbReference type="Proteomes" id="UP001355207">
    <property type="component" value="Chromosome 11"/>
</dbReference>
<organism evidence="2 3">
    <name type="scientific">Kwoniella dendrophila CBS 6074</name>
    <dbReference type="NCBI Taxonomy" id="1295534"/>
    <lineage>
        <taxon>Eukaryota</taxon>
        <taxon>Fungi</taxon>
        <taxon>Dikarya</taxon>
        <taxon>Basidiomycota</taxon>
        <taxon>Agaricomycotina</taxon>
        <taxon>Tremellomycetes</taxon>
        <taxon>Tremellales</taxon>
        <taxon>Cryptococcaceae</taxon>
        <taxon>Kwoniella</taxon>
    </lineage>
</organism>
<protein>
    <submittedName>
        <fullName evidence="2">Uncharacterized protein</fullName>
    </submittedName>
</protein>
<name>A0AAX4K6A3_9TREE</name>
<proteinExistence type="predicted"/>
<evidence type="ECO:0000313" key="2">
    <source>
        <dbReference type="EMBL" id="WWC93167.1"/>
    </source>
</evidence>
<evidence type="ECO:0000313" key="3">
    <source>
        <dbReference type="Proteomes" id="UP001355207"/>
    </source>
</evidence>